<dbReference type="InterPro" id="IPR011856">
    <property type="entry name" value="tRNA_endonuc-like_dom_sf"/>
</dbReference>
<feature type="domain" description="VRR-NUC" evidence="4">
    <location>
        <begin position="3"/>
        <end position="104"/>
    </location>
</feature>
<protein>
    <recommendedName>
        <fullName evidence="4">VRR-NUC domain-containing protein</fullName>
    </recommendedName>
</protein>
<keyword evidence="8" id="KW-1185">Reference proteome</keyword>
<name>A0AAV5ATN1_9FLAO</name>
<dbReference type="Proteomes" id="UP001207736">
    <property type="component" value="Unassembled WGS sequence"/>
</dbReference>
<organism evidence="5 7">
    <name type="scientific">Capnocytophaga catalasegens</name>
    <dbReference type="NCBI Taxonomy" id="1004260"/>
    <lineage>
        <taxon>Bacteria</taxon>
        <taxon>Pseudomonadati</taxon>
        <taxon>Bacteroidota</taxon>
        <taxon>Flavobacteriia</taxon>
        <taxon>Flavobacteriales</taxon>
        <taxon>Flavobacteriaceae</taxon>
        <taxon>Capnocytophaga</taxon>
    </lineage>
</organism>
<evidence type="ECO:0000256" key="1">
    <source>
        <dbReference type="ARBA" id="ARBA00001946"/>
    </source>
</evidence>
<gene>
    <name evidence="5" type="ORF">RCZ15_08440</name>
    <name evidence="6" type="ORF">RCZ16_23570</name>
</gene>
<dbReference type="RefSeq" id="WP_264846548.1">
    <property type="nucleotide sequence ID" value="NZ_BPMA01000022.1"/>
</dbReference>
<keyword evidence="3" id="KW-0378">Hydrolase</keyword>
<comment type="caution">
    <text evidence="5">The sequence shown here is derived from an EMBL/GenBank/DDBJ whole genome shotgun (WGS) entry which is preliminary data.</text>
</comment>
<dbReference type="GO" id="GO:0004518">
    <property type="term" value="F:nuclease activity"/>
    <property type="evidence" value="ECO:0007669"/>
    <property type="project" value="UniProtKB-KW"/>
</dbReference>
<dbReference type="Pfam" id="PF08774">
    <property type="entry name" value="VRR_NUC"/>
    <property type="match status" value="1"/>
</dbReference>
<evidence type="ECO:0000313" key="5">
    <source>
        <dbReference type="EMBL" id="GJM49869.1"/>
    </source>
</evidence>
<dbReference type="SMART" id="SM00990">
    <property type="entry name" value="VRR_NUC"/>
    <property type="match status" value="1"/>
</dbReference>
<keyword evidence="2" id="KW-0540">Nuclease</keyword>
<dbReference type="Gene3D" id="3.40.1350.10">
    <property type="match status" value="1"/>
</dbReference>
<dbReference type="GO" id="GO:0003676">
    <property type="term" value="F:nucleic acid binding"/>
    <property type="evidence" value="ECO:0007669"/>
    <property type="project" value="InterPro"/>
</dbReference>
<dbReference type="EMBL" id="BQKA01000014">
    <property type="protein sequence ID" value="GJM49869.1"/>
    <property type="molecule type" value="Genomic_DNA"/>
</dbReference>
<proteinExistence type="predicted"/>
<evidence type="ECO:0000259" key="4">
    <source>
        <dbReference type="SMART" id="SM00990"/>
    </source>
</evidence>
<reference evidence="5 8" key="1">
    <citation type="submission" date="2021-11" db="EMBL/GenBank/DDBJ databases">
        <title>Draft genome sequence of Capnocytophaga sp. strain KC07075 isolated from cat oral cavity.</title>
        <authorList>
            <person name="Suzuki M."/>
            <person name="Imaoka K."/>
            <person name="Kimura M."/>
            <person name="Morikawa S."/>
            <person name="Maeda K."/>
        </authorList>
    </citation>
    <scope>NUCLEOTIDE SEQUENCE</scope>
    <source>
        <strain evidence="5">KC07075</strain>
        <strain evidence="6 8">KC07079</strain>
    </source>
</reference>
<comment type="cofactor">
    <cofactor evidence="1">
        <name>Mg(2+)</name>
        <dbReference type="ChEBI" id="CHEBI:18420"/>
    </cofactor>
</comment>
<dbReference type="EMBL" id="BQKB01000059">
    <property type="protein sequence ID" value="GJM54041.1"/>
    <property type="molecule type" value="Genomic_DNA"/>
</dbReference>
<dbReference type="AlphaFoldDB" id="A0AAV5ATN1"/>
<evidence type="ECO:0000313" key="6">
    <source>
        <dbReference type="EMBL" id="GJM54041.1"/>
    </source>
</evidence>
<sequence length="117" mass="13502">MKQQESLLQQECLRWFRLQYPDLQPLLFAVPNGGSRNATEAANLKKQGVTSGVSDLILLKANKEHSALCIEMKVGKNKQTDKQKAWQKAVTENGNKYVVCRSFEEFEREINQYLKRK</sequence>
<evidence type="ECO:0000256" key="3">
    <source>
        <dbReference type="ARBA" id="ARBA00022801"/>
    </source>
</evidence>
<dbReference type="InterPro" id="IPR014883">
    <property type="entry name" value="VRR_NUC"/>
</dbReference>
<dbReference type="GO" id="GO:0016788">
    <property type="term" value="F:hydrolase activity, acting on ester bonds"/>
    <property type="evidence" value="ECO:0007669"/>
    <property type="project" value="InterPro"/>
</dbReference>
<dbReference type="Proteomes" id="UP001208692">
    <property type="component" value="Unassembled WGS sequence"/>
</dbReference>
<evidence type="ECO:0000256" key="2">
    <source>
        <dbReference type="ARBA" id="ARBA00022722"/>
    </source>
</evidence>
<evidence type="ECO:0000313" key="7">
    <source>
        <dbReference type="Proteomes" id="UP001207736"/>
    </source>
</evidence>
<accession>A0AAV5ATN1</accession>
<evidence type="ECO:0000313" key="8">
    <source>
        <dbReference type="Proteomes" id="UP001208692"/>
    </source>
</evidence>